<accession>A0ABR3GKV5</accession>
<proteinExistence type="predicted"/>
<name>A0ABR3GKV5_9PEZI</name>
<evidence type="ECO:0000256" key="2">
    <source>
        <dbReference type="SAM" id="SignalP"/>
    </source>
</evidence>
<protein>
    <recommendedName>
        <fullName evidence="5">Extracellular membrane protein CFEM domain-containing protein</fullName>
    </recommendedName>
</protein>
<evidence type="ECO:0008006" key="5">
    <source>
        <dbReference type="Google" id="ProtNLM"/>
    </source>
</evidence>
<dbReference type="EMBL" id="JBBBZM010000048">
    <property type="protein sequence ID" value="KAL0636559.1"/>
    <property type="molecule type" value="Genomic_DNA"/>
</dbReference>
<gene>
    <name evidence="3" type="ORF">Q9L58_004515</name>
</gene>
<evidence type="ECO:0000313" key="3">
    <source>
        <dbReference type="EMBL" id="KAL0636559.1"/>
    </source>
</evidence>
<feature type="compositionally biased region" description="Polar residues" evidence="1">
    <location>
        <begin position="213"/>
        <end position="230"/>
    </location>
</feature>
<dbReference type="Proteomes" id="UP001447188">
    <property type="component" value="Unassembled WGS sequence"/>
</dbReference>
<feature type="compositionally biased region" description="Low complexity" evidence="1">
    <location>
        <begin position="188"/>
        <end position="207"/>
    </location>
</feature>
<feature type="chain" id="PRO_5047325563" description="Extracellular membrane protein CFEM domain-containing protein" evidence="2">
    <location>
        <begin position="18"/>
        <end position="250"/>
    </location>
</feature>
<feature type="signal peptide" evidence="2">
    <location>
        <begin position="1"/>
        <end position="17"/>
    </location>
</feature>
<feature type="region of interest" description="Disordered" evidence="1">
    <location>
        <begin position="182"/>
        <end position="230"/>
    </location>
</feature>
<sequence>MLFIQTLLLSLPLSALAQIVLSPVPCTLVCIERSLSVTTCEKAQSGISDPSVVPCLCEDKMFIEQTVDCILNSGECRSTEDQQESFKYATGLCDSNGVKLPGDTPSDLPSALGITSTMEQSVFVGGPAAATFQSSATPEVSVVDETLTTMITVPTSIACEPIHAVNVTYVLNNVTKTSMAEPTGGNCGNTTTTVPFTTTKRSTRTTTPEASAIVSSSPPLSTSTDASGAQGTTVQSGFMLALLGTLMWFV</sequence>
<keyword evidence="2" id="KW-0732">Signal</keyword>
<comment type="caution">
    <text evidence="3">The sequence shown here is derived from an EMBL/GenBank/DDBJ whole genome shotgun (WGS) entry which is preliminary data.</text>
</comment>
<evidence type="ECO:0000313" key="4">
    <source>
        <dbReference type="Proteomes" id="UP001447188"/>
    </source>
</evidence>
<keyword evidence="4" id="KW-1185">Reference proteome</keyword>
<evidence type="ECO:0000256" key="1">
    <source>
        <dbReference type="SAM" id="MobiDB-lite"/>
    </source>
</evidence>
<organism evidence="3 4">
    <name type="scientific">Discina gigas</name>
    <dbReference type="NCBI Taxonomy" id="1032678"/>
    <lineage>
        <taxon>Eukaryota</taxon>
        <taxon>Fungi</taxon>
        <taxon>Dikarya</taxon>
        <taxon>Ascomycota</taxon>
        <taxon>Pezizomycotina</taxon>
        <taxon>Pezizomycetes</taxon>
        <taxon>Pezizales</taxon>
        <taxon>Discinaceae</taxon>
        <taxon>Discina</taxon>
    </lineage>
</organism>
<reference evidence="3 4" key="1">
    <citation type="submission" date="2024-02" db="EMBL/GenBank/DDBJ databases">
        <title>Discinaceae phylogenomics.</title>
        <authorList>
            <person name="Dirks A.C."/>
            <person name="James T.Y."/>
        </authorList>
    </citation>
    <scope>NUCLEOTIDE SEQUENCE [LARGE SCALE GENOMIC DNA]</scope>
    <source>
        <strain evidence="3 4">ACD0624</strain>
    </source>
</reference>